<keyword evidence="1" id="KW-0812">Transmembrane</keyword>
<feature type="transmembrane region" description="Helical" evidence="1">
    <location>
        <begin position="235"/>
        <end position="259"/>
    </location>
</feature>
<gene>
    <name evidence="2" type="ORF">HDK90DRAFT_507675</name>
</gene>
<feature type="transmembrane region" description="Helical" evidence="1">
    <location>
        <begin position="350"/>
        <end position="369"/>
    </location>
</feature>
<keyword evidence="1" id="KW-0472">Membrane</keyword>
<evidence type="ECO:0008006" key="4">
    <source>
        <dbReference type="Google" id="ProtNLM"/>
    </source>
</evidence>
<feature type="transmembrane region" description="Helical" evidence="1">
    <location>
        <begin position="42"/>
        <end position="60"/>
    </location>
</feature>
<dbReference type="Proteomes" id="UP001492380">
    <property type="component" value="Unassembled WGS sequence"/>
</dbReference>
<keyword evidence="1" id="KW-1133">Transmembrane helix</keyword>
<reference evidence="2 3" key="1">
    <citation type="submission" date="2024-04" db="EMBL/GenBank/DDBJ databases">
        <title>Phyllosticta paracitricarpa is synonymous to the EU quarantine fungus P. citricarpa based on phylogenomic analyses.</title>
        <authorList>
            <consortium name="Lawrence Berkeley National Laboratory"/>
            <person name="Van Ingen-Buijs V.A."/>
            <person name="Van Westerhoven A.C."/>
            <person name="Haridas S."/>
            <person name="Skiadas P."/>
            <person name="Martin F."/>
            <person name="Groenewald J.Z."/>
            <person name="Crous P.W."/>
            <person name="Seidl M.F."/>
        </authorList>
    </citation>
    <scope>NUCLEOTIDE SEQUENCE [LARGE SCALE GENOMIC DNA]</scope>
    <source>
        <strain evidence="2 3">CBS 123374</strain>
    </source>
</reference>
<proteinExistence type="predicted"/>
<dbReference type="EMBL" id="JBBWRZ010000002">
    <property type="protein sequence ID" value="KAK8243897.1"/>
    <property type="molecule type" value="Genomic_DNA"/>
</dbReference>
<feature type="transmembrane region" description="Helical" evidence="1">
    <location>
        <begin position="193"/>
        <end position="215"/>
    </location>
</feature>
<organism evidence="2 3">
    <name type="scientific">Phyllosticta capitalensis</name>
    <dbReference type="NCBI Taxonomy" id="121624"/>
    <lineage>
        <taxon>Eukaryota</taxon>
        <taxon>Fungi</taxon>
        <taxon>Dikarya</taxon>
        <taxon>Ascomycota</taxon>
        <taxon>Pezizomycotina</taxon>
        <taxon>Dothideomycetes</taxon>
        <taxon>Dothideomycetes incertae sedis</taxon>
        <taxon>Botryosphaeriales</taxon>
        <taxon>Phyllostictaceae</taxon>
        <taxon>Phyllosticta</taxon>
    </lineage>
</organism>
<protein>
    <recommendedName>
        <fullName evidence="4">Ankyrin repeat protein</fullName>
    </recommendedName>
</protein>
<feature type="transmembrane region" description="Helical" evidence="1">
    <location>
        <begin position="324"/>
        <end position="344"/>
    </location>
</feature>
<evidence type="ECO:0000313" key="3">
    <source>
        <dbReference type="Proteomes" id="UP001492380"/>
    </source>
</evidence>
<accession>A0ABR1YYZ6</accession>
<evidence type="ECO:0000256" key="1">
    <source>
        <dbReference type="SAM" id="Phobius"/>
    </source>
</evidence>
<evidence type="ECO:0000313" key="2">
    <source>
        <dbReference type="EMBL" id="KAK8243897.1"/>
    </source>
</evidence>
<sequence length="497" mass="55423">MVTGGWDDFSNNLATDLTPLISLFGEQPTKQFLSESTTLTDLFIFSMAPIGVLTAVVSAIRAGGKSSLRAFIGRAQEGRASVEIELSSSTSRDVCEVYNDGGISRVFGRPKIIEVVQDMRATNDDFYYRKTAGLYLSKDYVQNERGQRDWKETTHDNTLRYRKALGSQKVDTPSGFAPNPNLTLNIGIKRPSFLWFIAAALFGFLLQSTVLVFAALTTYQFQDQFKKDDAYVADYAFPCTLTGTISLGLGIGLCGYVVTRTSQQRVFRKQPNSSCRLFWVQPGNQVIGDQVFDSFAFIERQESPINEYATKWKRTQSRKTSRSILVWFSITLTLSGFILQFLGLRALHSSVSVAQLGIMIVMSAVRAGLRTRRLDIEESPMSQDPELYEGHELDWVAIEMGRQGALSGSGDNPAKTKSESEFQADGDLGSIFQVNGHPNPVRADVFKDPVHHDWEWSWESSEQIEVQCLSIATREDGNQDSLLGLFYNLSNTSDIVD</sequence>
<comment type="caution">
    <text evidence="2">The sequence shown here is derived from an EMBL/GenBank/DDBJ whole genome shotgun (WGS) entry which is preliminary data.</text>
</comment>
<name>A0ABR1YYZ6_9PEZI</name>
<keyword evidence="3" id="KW-1185">Reference proteome</keyword>